<evidence type="ECO:0000313" key="3">
    <source>
        <dbReference type="Proteomes" id="UP000003245"/>
    </source>
</evidence>
<accession>I0SL07</accession>
<dbReference type="Proteomes" id="UP000003245">
    <property type="component" value="Unassembled WGS sequence"/>
</dbReference>
<proteinExistence type="predicted"/>
<sequence length="62" mass="7293">MVENELVKPQMKREFHREQLKRKQEIPSIQSKEPLESSPIVEEKSAIQENCLKRGKNETSKT</sequence>
<dbReference type="PATRIC" id="fig|1095729.3.peg.119"/>
<dbReference type="AlphaFoldDB" id="I0SL07"/>
<dbReference type="EMBL" id="AICP01000012">
    <property type="protein sequence ID" value="EID24060.1"/>
    <property type="molecule type" value="Genomic_DNA"/>
</dbReference>
<keyword evidence="3" id="KW-1185">Reference proteome</keyword>
<feature type="compositionally biased region" description="Basic and acidic residues" evidence="1">
    <location>
        <begin position="11"/>
        <end position="25"/>
    </location>
</feature>
<evidence type="ECO:0000313" key="2">
    <source>
        <dbReference type="EMBL" id="EID24060.1"/>
    </source>
</evidence>
<gene>
    <name evidence="2" type="ORF">HMPREF1043_0360</name>
</gene>
<feature type="compositionally biased region" description="Basic and acidic residues" evidence="1">
    <location>
        <begin position="41"/>
        <end position="62"/>
    </location>
</feature>
<comment type="caution">
    <text evidence="2">The sequence shown here is derived from an EMBL/GenBank/DDBJ whole genome shotgun (WGS) entry which is preliminary data.</text>
</comment>
<reference evidence="2 3" key="1">
    <citation type="submission" date="2012-01" db="EMBL/GenBank/DDBJ databases">
        <authorList>
            <person name="Harkins D.M."/>
            <person name="Madupu R."/>
            <person name="Durkin A.S."/>
            <person name="Torralba M."/>
            <person name="Methe B."/>
            <person name="Sutton G.G."/>
            <person name="Nelson K.E."/>
        </authorList>
    </citation>
    <scope>NUCLEOTIDE SEQUENCE [LARGE SCALE GENOMIC DNA]</scope>
    <source>
        <strain evidence="2 3">CCUG 39159</strain>
    </source>
</reference>
<organism evidence="2 3">
    <name type="scientific">Streptococcus anginosus subsp. whileyi CCUG 39159</name>
    <dbReference type="NCBI Taxonomy" id="1095729"/>
    <lineage>
        <taxon>Bacteria</taxon>
        <taxon>Bacillati</taxon>
        <taxon>Bacillota</taxon>
        <taxon>Bacilli</taxon>
        <taxon>Lactobacillales</taxon>
        <taxon>Streptococcaceae</taxon>
        <taxon>Streptococcus</taxon>
        <taxon>Streptococcus anginosus group</taxon>
    </lineage>
</organism>
<feature type="region of interest" description="Disordered" evidence="1">
    <location>
        <begin position="1"/>
        <end position="62"/>
    </location>
</feature>
<protein>
    <submittedName>
        <fullName evidence="2">Uncharacterized protein</fullName>
    </submittedName>
</protein>
<name>I0SL07_STRAP</name>
<dbReference type="RefSeq" id="WP_003033662.1">
    <property type="nucleotide sequence ID" value="NZ_AICP01000012.1"/>
</dbReference>
<evidence type="ECO:0000256" key="1">
    <source>
        <dbReference type="SAM" id="MobiDB-lite"/>
    </source>
</evidence>